<feature type="compositionally biased region" description="Basic residues" evidence="1">
    <location>
        <begin position="21"/>
        <end position="38"/>
    </location>
</feature>
<evidence type="ECO:0000313" key="2">
    <source>
        <dbReference type="EMBL" id="CAA9559540.1"/>
    </source>
</evidence>
<sequence>VEAQPRASRPRRRDFGDGVPRHHRAGGFPNQHHRAPVL</sequence>
<name>A0A6J4UVK2_9BACT</name>
<accession>A0A6J4UVK2</accession>
<gene>
    <name evidence="2" type="ORF">AVDCRST_MAG73-3608</name>
</gene>
<reference evidence="2" key="1">
    <citation type="submission" date="2020-02" db="EMBL/GenBank/DDBJ databases">
        <authorList>
            <person name="Meier V. D."/>
        </authorList>
    </citation>
    <scope>NUCLEOTIDE SEQUENCE</scope>
    <source>
        <strain evidence="2">AVDCRST_MAG73</strain>
    </source>
</reference>
<proteinExistence type="predicted"/>
<dbReference type="AlphaFoldDB" id="A0A6J4UVK2"/>
<feature type="region of interest" description="Disordered" evidence="1">
    <location>
        <begin position="1"/>
        <end position="38"/>
    </location>
</feature>
<feature type="non-terminal residue" evidence="2">
    <location>
        <position position="38"/>
    </location>
</feature>
<organism evidence="2">
    <name type="scientific">uncultured Thermomicrobiales bacterium</name>
    <dbReference type="NCBI Taxonomy" id="1645740"/>
    <lineage>
        <taxon>Bacteria</taxon>
        <taxon>Pseudomonadati</taxon>
        <taxon>Thermomicrobiota</taxon>
        <taxon>Thermomicrobia</taxon>
        <taxon>Thermomicrobiales</taxon>
        <taxon>environmental samples</taxon>
    </lineage>
</organism>
<protein>
    <submittedName>
        <fullName evidence="2">Uncharacterized protein</fullName>
    </submittedName>
</protein>
<evidence type="ECO:0000256" key="1">
    <source>
        <dbReference type="SAM" id="MobiDB-lite"/>
    </source>
</evidence>
<dbReference type="EMBL" id="CADCWE010000235">
    <property type="protein sequence ID" value="CAA9559540.1"/>
    <property type="molecule type" value="Genomic_DNA"/>
</dbReference>
<feature type="non-terminal residue" evidence="2">
    <location>
        <position position="1"/>
    </location>
</feature>